<dbReference type="PROSITE" id="PS51384">
    <property type="entry name" value="FAD_FR"/>
    <property type="match status" value="1"/>
</dbReference>
<dbReference type="SUPFAM" id="SSF52343">
    <property type="entry name" value="Ferredoxin reductase-like, C-terminal NADP-linked domain"/>
    <property type="match status" value="1"/>
</dbReference>
<dbReference type="PRINTS" id="PR00406">
    <property type="entry name" value="CYTB5RDTASE"/>
</dbReference>
<dbReference type="FunFam" id="2.40.30.10:FF:000069">
    <property type="entry name" value="NADH-cytochrome b5 reductase"/>
    <property type="match status" value="1"/>
</dbReference>
<reference evidence="18" key="1">
    <citation type="submission" date="2021-02" db="EMBL/GenBank/DDBJ databases">
        <authorList>
            <person name="Nowell W R."/>
        </authorList>
    </citation>
    <scope>NUCLEOTIDE SEQUENCE</scope>
</reference>
<dbReference type="InterPro" id="IPR017938">
    <property type="entry name" value="Riboflavin_synthase-like_b-brl"/>
</dbReference>
<dbReference type="PRINTS" id="PR00371">
    <property type="entry name" value="FPNCR"/>
</dbReference>
<evidence type="ECO:0000259" key="17">
    <source>
        <dbReference type="PROSITE" id="PS51384"/>
    </source>
</evidence>
<feature type="transmembrane region" description="Helical" evidence="16">
    <location>
        <begin position="12"/>
        <end position="30"/>
    </location>
</feature>
<comment type="catalytic activity">
    <reaction evidence="13 15">
        <text>2 Fe(III)-[cytochrome b5] + NADH = 2 Fe(II)-[cytochrome b5] + NAD(+) + H(+)</text>
        <dbReference type="Rhea" id="RHEA:46680"/>
        <dbReference type="Rhea" id="RHEA-COMP:10438"/>
        <dbReference type="Rhea" id="RHEA-COMP:10439"/>
        <dbReference type="ChEBI" id="CHEBI:15378"/>
        <dbReference type="ChEBI" id="CHEBI:29033"/>
        <dbReference type="ChEBI" id="CHEBI:29034"/>
        <dbReference type="ChEBI" id="CHEBI:57540"/>
        <dbReference type="ChEBI" id="CHEBI:57945"/>
        <dbReference type="EC" id="1.6.2.2"/>
    </reaction>
</comment>
<keyword evidence="6 16" id="KW-0812">Transmembrane</keyword>
<evidence type="ECO:0000256" key="15">
    <source>
        <dbReference type="RuleBase" id="RU361226"/>
    </source>
</evidence>
<keyword evidence="7 14" id="KW-0274">FAD</keyword>
<feature type="domain" description="FAD-binding FR-type" evidence="17">
    <location>
        <begin position="55"/>
        <end position="158"/>
    </location>
</feature>
<feature type="binding site" evidence="14">
    <location>
        <position position="107"/>
    </location>
    <ligand>
        <name>FAD</name>
        <dbReference type="ChEBI" id="CHEBI:57692"/>
    </ligand>
</feature>
<dbReference type="InterPro" id="IPR001433">
    <property type="entry name" value="OxRdtase_FAD/NAD-bd"/>
</dbReference>
<evidence type="ECO:0000256" key="10">
    <source>
        <dbReference type="ARBA" id="ARBA00023027"/>
    </source>
</evidence>
<comment type="subcellular location">
    <subcellularLocation>
        <location evidence="3">Membrane</location>
    </subcellularLocation>
    <subcellularLocation>
        <location evidence="2">Mitochondrion</location>
    </subcellularLocation>
</comment>
<feature type="binding site" evidence="14">
    <location>
        <position position="124"/>
    </location>
    <ligand>
        <name>FAD</name>
        <dbReference type="ChEBI" id="CHEBI:57692"/>
    </ligand>
</feature>
<comment type="caution">
    <text evidence="18">The sequence shown here is derived from an EMBL/GenBank/DDBJ whole genome shotgun (WGS) entry which is preliminary data.</text>
</comment>
<keyword evidence="11" id="KW-0496">Mitochondrion</keyword>
<evidence type="ECO:0000256" key="12">
    <source>
        <dbReference type="ARBA" id="ARBA00023136"/>
    </source>
</evidence>
<keyword evidence="5 14" id="KW-0285">Flavoprotein</keyword>
<dbReference type="InterPro" id="IPR001709">
    <property type="entry name" value="Flavoprot_Pyr_Nucl_cyt_Rdtase"/>
</dbReference>
<dbReference type="PANTHER" id="PTHR19370">
    <property type="entry name" value="NADH-CYTOCHROME B5 REDUCTASE"/>
    <property type="match status" value="1"/>
</dbReference>
<evidence type="ECO:0000256" key="8">
    <source>
        <dbReference type="ARBA" id="ARBA00022989"/>
    </source>
</evidence>
<dbReference type="EC" id="1.6.2.2" evidence="15"/>
<evidence type="ECO:0000256" key="6">
    <source>
        <dbReference type="ARBA" id="ARBA00022692"/>
    </source>
</evidence>
<dbReference type="InterPro" id="IPR017927">
    <property type="entry name" value="FAD-bd_FR_type"/>
</dbReference>
<keyword evidence="8 16" id="KW-1133">Transmembrane helix</keyword>
<dbReference type="Proteomes" id="UP000663855">
    <property type="component" value="Unassembled WGS sequence"/>
</dbReference>
<evidence type="ECO:0000256" key="9">
    <source>
        <dbReference type="ARBA" id="ARBA00023002"/>
    </source>
</evidence>
<dbReference type="InterPro" id="IPR001834">
    <property type="entry name" value="CBR-like"/>
</dbReference>
<dbReference type="Pfam" id="PF00175">
    <property type="entry name" value="NAD_binding_1"/>
    <property type="match status" value="1"/>
</dbReference>
<feature type="binding site" evidence="14">
    <location>
        <position position="126"/>
    </location>
    <ligand>
        <name>FAD</name>
        <dbReference type="ChEBI" id="CHEBI:57692"/>
    </ligand>
</feature>
<name>A0A814X2H4_9BILA</name>
<evidence type="ECO:0000256" key="11">
    <source>
        <dbReference type="ARBA" id="ARBA00023128"/>
    </source>
</evidence>
<dbReference type="Gene3D" id="2.40.30.10">
    <property type="entry name" value="Translation factors"/>
    <property type="match status" value="1"/>
</dbReference>
<dbReference type="GO" id="GO:0016020">
    <property type="term" value="C:membrane"/>
    <property type="evidence" value="ECO:0007669"/>
    <property type="project" value="UniProtKB-SubCell"/>
</dbReference>
<dbReference type="InterPro" id="IPR039261">
    <property type="entry name" value="FNR_nucleotide-bd"/>
</dbReference>
<dbReference type="PANTHER" id="PTHR19370:SF171">
    <property type="entry name" value="NADH-CYTOCHROME B5 REDUCTASE 2"/>
    <property type="match status" value="1"/>
</dbReference>
<evidence type="ECO:0000313" key="19">
    <source>
        <dbReference type="Proteomes" id="UP000663855"/>
    </source>
</evidence>
<evidence type="ECO:0000256" key="14">
    <source>
        <dbReference type="PIRSR" id="PIRSR601834-1"/>
    </source>
</evidence>
<dbReference type="GO" id="GO:0005739">
    <property type="term" value="C:mitochondrion"/>
    <property type="evidence" value="ECO:0007669"/>
    <property type="project" value="UniProtKB-SubCell"/>
</dbReference>
<dbReference type="AlphaFoldDB" id="A0A814X2H4"/>
<keyword evidence="9 15" id="KW-0560">Oxidoreductase</keyword>
<feature type="binding site" evidence="14">
    <location>
        <position position="175"/>
    </location>
    <ligand>
        <name>FAD</name>
        <dbReference type="ChEBI" id="CHEBI:57692"/>
    </ligand>
</feature>
<comment type="cofactor">
    <cofactor evidence="1 14 15">
        <name>FAD</name>
        <dbReference type="ChEBI" id="CHEBI:57692"/>
    </cofactor>
</comment>
<dbReference type="Gene3D" id="3.40.50.80">
    <property type="entry name" value="Nucleotide-binding domain of ferredoxin-NADP reductase (FNR) module"/>
    <property type="match status" value="1"/>
</dbReference>
<dbReference type="SUPFAM" id="SSF63380">
    <property type="entry name" value="Riboflavin synthase domain-like"/>
    <property type="match status" value="1"/>
</dbReference>
<comment type="similarity">
    <text evidence="4 15">Belongs to the flavoprotein pyridine nucleotide cytochrome reductase family.</text>
</comment>
<gene>
    <name evidence="18" type="ORF">CJN711_LOCUS12475</name>
</gene>
<evidence type="ECO:0000256" key="7">
    <source>
        <dbReference type="ARBA" id="ARBA00022827"/>
    </source>
</evidence>
<evidence type="ECO:0000256" key="4">
    <source>
        <dbReference type="ARBA" id="ARBA00006105"/>
    </source>
</evidence>
<feature type="binding site" evidence="14">
    <location>
        <position position="134"/>
    </location>
    <ligand>
        <name>FAD</name>
        <dbReference type="ChEBI" id="CHEBI:57692"/>
    </ligand>
</feature>
<dbReference type="CDD" id="cd06183">
    <property type="entry name" value="cyt_b5_reduct_like"/>
    <property type="match status" value="1"/>
</dbReference>
<sequence>MSAAARASKKWIWLGTSLAVGAAGYLLYYGPGRKLSFESVKPASPLPAPDALDPNAFRSFKLADIKQYNHNTNIFKFASDDPRAKYNGKTASCVVFKADIDGKEIIRPYTPTSRPNTIGELEFVVKNYPNGLMSKHIHGMKMGDNIQIKGPIPKYPYEANKFQNLVLIAGGTGITPMIQMIEEVVLNPNDKTKITFLFANTSIDDILLREKLDKLTEKYPDQLKVHYAVSKVAKAQAKTWQGEVGHISGKMLKKLLPLPASKDDESIFAMVCGPPGFMKLISGEKTKDYKQGDLTGLLNDLGFTEKNVFKL</sequence>
<dbReference type="EMBL" id="CAJNOV010005433">
    <property type="protein sequence ID" value="CAF1210096.1"/>
    <property type="molecule type" value="Genomic_DNA"/>
</dbReference>
<evidence type="ECO:0000256" key="13">
    <source>
        <dbReference type="ARBA" id="ARBA00047682"/>
    </source>
</evidence>
<feature type="binding site" evidence="14">
    <location>
        <position position="108"/>
    </location>
    <ligand>
        <name>FAD</name>
        <dbReference type="ChEBI" id="CHEBI:57692"/>
    </ligand>
</feature>
<organism evidence="18 19">
    <name type="scientific">Rotaria magnacalcarata</name>
    <dbReference type="NCBI Taxonomy" id="392030"/>
    <lineage>
        <taxon>Eukaryota</taxon>
        <taxon>Metazoa</taxon>
        <taxon>Spiralia</taxon>
        <taxon>Gnathifera</taxon>
        <taxon>Rotifera</taxon>
        <taxon>Eurotatoria</taxon>
        <taxon>Bdelloidea</taxon>
        <taxon>Philodinida</taxon>
        <taxon>Philodinidae</taxon>
        <taxon>Rotaria</taxon>
    </lineage>
</organism>
<feature type="binding site" evidence="14">
    <location>
        <position position="109"/>
    </location>
    <ligand>
        <name>FAD</name>
        <dbReference type="ChEBI" id="CHEBI:57692"/>
    </ligand>
</feature>
<evidence type="ECO:0000313" key="18">
    <source>
        <dbReference type="EMBL" id="CAF1210096.1"/>
    </source>
</evidence>
<evidence type="ECO:0000256" key="2">
    <source>
        <dbReference type="ARBA" id="ARBA00004173"/>
    </source>
</evidence>
<proteinExistence type="inferred from homology"/>
<evidence type="ECO:0000256" key="16">
    <source>
        <dbReference type="SAM" id="Phobius"/>
    </source>
</evidence>
<accession>A0A814X2H4</accession>
<protein>
    <recommendedName>
        <fullName evidence="15">NADH-cytochrome b5 reductase</fullName>
        <ecNumber evidence="15">1.6.2.2</ecNumber>
    </recommendedName>
</protein>
<evidence type="ECO:0000256" key="1">
    <source>
        <dbReference type="ARBA" id="ARBA00001974"/>
    </source>
</evidence>
<feature type="binding site" evidence="14">
    <location>
        <position position="133"/>
    </location>
    <ligand>
        <name>FAD</name>
        <dbReference type="ChEBI" id="CHEBI:57692"/>
    </ligand>
</feature>
<dbReference type="FunFam" id="3.40.50.80:FF:000009">
    <property type="entry name" value="NADH-cytochrome b5 reductase"/>
    <property type="match status" value="1"/>
</dbReference>
<dbReference type="Pfam" id="PF00970">
    <property type="entry name" value="FAD_binding_6"/>
    <property type="match status" value="1"/>
</dbReference>
<keyword evidence="10 15" id="KW-0520">NAD</keyword>
<evidence type="ECO:0000256" key="3">
    <source>
        <dbReference type="ARBA" id="ARBA00004370"/>
    </source>
</evidence>
<dbReference type="GO" id="GO:0090524">
    <property type="term" value="F:cytochrome-b5 reductase activity, acting on NADH"/>
    <property type="evidence" value="ECO:0007669"/>
    <property type="project" value="UniProtKB-EC"/>
</dbReference>
<dbReference type="InterPro" id="IPR008333">
    <property type="entry name" value="Cbr1-like_FAD-bd_dom"/>
</dbReference>
<evidence type="ECO:0000256" key="5">
    <source>
        <dbReference type="ARBA" id="ARBA00022630"/>
    </source>
</evidence>
<keyword evidence="12 16" id="KW-0472">Membrane</keyword>